<dbReference type="InterPro" id="IPR036397">
    <property type="entry name" value="RNaseH_sf"/>
</dbReference>
<dbReference type="Gene3D" id="3.30.420.10">
    <property type="entry name" value="Ribonuclease H-like superfamily/Ribonuclease H"/>
    <property type="match status" value="1"/>
</dbReference>
<feature type="non-terminal residue" evidence="4">
    <location>
        <position position="1"/>
    </location>
</feature>
<evidence type="ECO:0000313" key="5">
    <source>
        <dbReference type="Proteomes" id="UP001627284"/>
    </source>
</evidence>
<dbReference type="InterPro" id="IPR051132">
    <property type="entry name" value="3-5_Exonuclease_domain"/>
</dbReference>
<evidence type="ECO:0000256" key="1">
    <source>
        <dbReference type="ARBA" id="ARBA00022722"/>
    </source>
</evidence>
<dbReference type="SMART" id="SM00474">
    <property type="entry name" value="35EXOc"/>
    <property type="match status" value="1"/>
</dbReference>
<organism evidence="4 5">
    <name type="scientific">Solanum stoloniferum</name>
    <dbReference type="NCBI Taxonomy" id="62892"/>
    <lineage>
        <taxon>Eukaryota</taxon>
        <taxon>Viridiplantae</taxon>
        <taxon>Streptophyta</taxon>
        <taxon>Embryophyta</taxon>
        <taxon>Tracheophyta</taxon>
        <taxon>Spermatophyta</taxon>
        <taxon>Magnoliopsida</taxon>
        <taxon>eudicotyledons</taxon>
        <taxon>Gunneridae</taxon>
        <taxon>Pentapetalae</taxon>
        <taxon>asterids</taxon>
        <taxon>lamiids</taxon>
        <taxon>Solanales</taxon>
        <taxon>Solanaceae</taxon>
        <taxon>Solanoideae</taxon>
        <taxon>Solaneae</taxon>
        <taxon>Solanum</taxon>
    </lineage>
</organism>
<dbReference type="SUPFAM" id="SSF53098">
    <property type="entry name" value="Ribonuclease H-like"/>
    <property type="match status" value="1"/>
</dbReference>
<proteinExistence type="predicted"/>
<evidence type="ECO:0000313" key="4">
    <source>
        <dbReference type="EMBL" id="KAL3321774.1"/>
    </source>
</evidence>
<protein>
    <recommendedName>
        <fullName evidence="3">3'-5' exonuclease domain-containing protein</fullName>
    </recommendedName>
</protein>
<dbReference type="CDD" id="cd06141">
    <property type="entry name" value="WRN_exo"/>
    <property type="match status" value="1"/>
</dbReference>
<dbReference type="PANTHER" id="PTHR13620:SF105">
    <property type="entry name" value="OS01G0737700 PROTEIN"/>
    <property type="match status" value="1"/>
</dbReference>
<dbReference type="InterPro" id="IPR012337">
    <property type="entry name" value="RNaseH-like_sf"/>
</dbReference>
<dbReference type="PANTHER" id="PTHR13620">
    <property type="entry name" value="3-5 EXONUCLEASE"/>
    <property type="match status" value="1"/>
</dbReference>
<dbReference type="AlphaFoldDB" id="A0ABD2QQH5"/>
<dbReference type="Pfam" id="PF01612">
    <property type="entry name" value="DNA_pol_A_exo1"/>
    <property type="match status" value="1"/>
</dbReference>
<dbReference type="GO" id="GO:0008408">
    <property type="term" value="F:3'-5' exonuclease activity"/>
    <property type="evidence" value="ECO:0007669"/>
    <property type="project" value="UniProtKB-ARBA"/>
</dbReference>
<dbReference type="EMBL" id="JBJKTR010000024">
    <property type="protein sequence ID" value="KAL3321774.1"/>
    <property type="molecule type" value="Genomic_DNA"/>
</dbReference>
<accession>A0ABD2QQH5</accession>
<dbReference type="InterPro" id="IPR002562">
    <property type="entry name" value="3'-5'_exonuclease_dom"/>
</dbReference>
<gene>
    <name evidence="4" type="ORF">AABB24_039407</name>
</gene>
<evidence type="ECO:0000256" key="2">
    <source>
        <dbReference type="ARBA" id="ARBA00022801"/>
    </source>
</evidence>
<dbReference type="FunFam" id="3.30.420.10:FF:000054">
    <property type="entry name" value="Werner Syndrome-like exonuclease"/>
    <property type="match status" value="1"/>
</dbReference>
<keyword evidence="2" id="KW-0378">Hydrolase</keyword>
<sequence>VNNTFSSSPLNFSLVKTLAGDFSQLCSGEIAAMNVRIIDKEEQDNRYDLFDVHFHTDVIKTMVTPDPDIITQWISETESSHSGNRRLIAGLDVEWRPNFNRNQENPVAVLQICVDRRCLIIQLLYCRSIPESLFNFLGNRGYDFVGVGIESDVEKLLEEYELNVKNVVDLRGIAADVYGMKNLKNAGLKELCNVVLGKEIVKPKSVTMGRWDSEWLSLNQIQYACLDAFVSSEIARHLNVGAAAGAASASGS</sequence>
<feature type="domain" description="3'-5' exonuclease" evidence="3">
    <location>
        <begin position="67"/>
        <end position="243"/>
    </location>
</feature>
<keyword evidence="5" id="KW-1185">Reference proteome</keyword>
<keyword evidence="1" id="KW-0540">Nuclease</keyword>
<name>A0ABD2QQH5_9SOLN</name>
<comment type="caution">
    <text evidence="4">The sequence shown here is derived from an EMBL/GenBank/DDBJ whole genome shotgun (WGS) entry which is preliminary data.</text>
</comment>
<evidence type="ECO:0000259" key="3">
    <source>
        <dbReference type="SMART" id="SM00474"/>
    </source>
</evidence>
<reference evidence="4 5" key="1">
    <citation type="submission" date="2024-05" db="EMBL/GenBank/DDBJ databases">
        <title>De novo assembly of an allotetraploid wild potato.</title>
        <authorList>
            <person name="Hosaka A.J."/>
        </authorList>
    </citation>
    <scope>NUCLEOTIDE SEQUENCE [LARGE SCALE GENOMIC DNA]</scope>
    <source>
        <tissue evidence="4">Young leaves</tissue>
    </source>
</reference>
<dbReference type="Proteomes" id="UP001627284">
    <property type="component" value="Unassembled WGS sequence"/>
</dbReference>